<dbReference type="EMBL" id="KI673675">
    <property type="protein sequence ID" value="ETL36862.1"/>
    <property type="molecule type" value="Genomic_DNA"/>
</dbReference>
<dbReference type="Proteomes" id="UP000053864">
    <property type="component" value="Unassembled WGS sequence"/>
</dbReference>
<dbReference type="VEuPathDB" id="FungiDB:PPTG_12846"/>
<dbReference type="AlphaFoldDB" id="W2ITL8"/>
<protein>
    <submittedName>
        <fullName evidence="1">Uncharacterized protein</fullName>
    </submittedName>
</protein>
<evidence type="ECO:0000313" key="1">
    <source>
        <dbReference type="EMBL" id="ETL36862.1"/>
    </source>
</evidence>
<sequence>MAMLDAQAYESAIDAGVNDGRIYEVQREEEAVSPDEQQIVEEITLQKMRLEDMVPMLYLSC</sequence>
<name>W2ITL8_PHYNI</name>
<reference evidence="1" key="1">
    <citation type="submission" date="2013-11" db="EMBL/GenBank/DDBJ databases">
        <title>The Genome Sequence of Phytophthora parasitica CJ05E6.</title>
        <authorList>
            <consortium name="The Broad Institute Genomics Platform"/>
            <person name="Russ C."/>
            <person name="Tyler B."/>
            <person name="Panabieres F."/>
            <person name="Shan W."/>
            <person name="Tripathy S."/>
            <person name="Grunwald N."/>
            <person name="Machado M."/>
            <person name="Johnson C.S."/>
            <person name="Arredondo F."/>
            <person name="Hong C."/>
            <person name="Coffey M."/>
            <person name="Young S.K."/>
            <person name="Zeng Q."/>
            <person name="Gargeya S."/>
            <person name="Fitzgerald M."/>
            <person name="Abouelleil A."/>
            <person name="Alvarado L."/>
            <person name="Chapman S.B."/>
            <person name="Gainer-Dewar J."/>
            <person name="Goldberg J."/>
            <person name="Griggs A."/>
            <person name="Gujja S."/>
            <person name="Hansen M."/>
            <person name="Howarth C."/>
            <person name="Imamovic A."/>
            <person name="Ireland A."/>
            <person name="Larimer J."/>
            <person name="McCowan C."/>
            <person name="Murphy C."/>
            <person name="Pearson M."/>
            <person name="Poon T.W."/>
            <person name="Priest M."/>
            <person name="Roberts A."/>
            <person name="Saif S."/>
            <person name="Shea T."/>
            <person name="Sykes S."/>
            <person name="Wortman J."/>
            <person name="Nusbaum C."/>
            <person name="Birren B."/>
        </authorList>
    </citation>
    <scope>NUCLEOTIDE SEQUENCE [LARGE SCALE GENOMIC DNA]</scope>
    <source>
        <strain evidence="1">CJ05E6</strain>
    </source>
</reference>
<organism evidence="1">
    <name type="scientific">Phytophthora nicotianae</name>
    <name type="common">Potato buckeye rot agent</name>
    <name type="synonym">Phytophthora parasitica</name>
    <dbReference type="NCBI Taxonomy" id="4792"/>
    <lineage>
        <taxon>Eukaryota</taxon>
        <taxon>Sar</taxon>
        <taxon>Stramenopiles</taxon>
        <taxon>Oomycota</taxon>
        <taxon>Peronosporomycetes</taxon>
        <taxon>Peronosporales</taxon>
        <taxon>Peronosporaceae</taxon>
        <taxon>Phytophthora</taxon>
    </lineage>
</organism>
<gene>
    <name evidence="1" type="ORF">L916_11235</name>
</gene>
<accession>W2ITL8</accession>
<proteinExistence type="predicted"/>